<dbReference type="EMBL" id="FJOG01000006">
    <property type="protein sequence ID" value="CZR55167.1"/>
    <property type="molecule type" value="Genomic_DNA"/>
</dbReference>
<evidence type="ECO:0000259" key="2">
    <source>
        <dbReference type="SMART" id="SM00849"/>
    </source>
</evidence>
<sequence length="351" mass="38080">MVCIMRADSIVTFLCCAAASLACGLHSRTPIDTDPQFAPVPATAAGLELGPGGYAVQSYGGGAYMVTEGSYQAFFLITTKGVIVVDCPPTIGHRMLYAIGNMTSIPVTHLIYSHYHADHIGGVTIFGEDIRTIAHSETARHLLETPDPNRPVPKQIFDKNYTLHVGNQTLELAYLGEAHISGNIFIYAPIQKVLILIDVVFPGWLPFAALGEAKNVPAYYHAHDQILQYDFDHYIGGHVGRAGNRTDVLNQQEYILDLKQNCELAVNLSATDDPSIGAAALLGPVSAKNPGNSWAPFKVYLDTLAQYCANKTNEKWLGKLGGVDVFGFENAWLLIESLRIDYGVLGPFATV</sequence>
<dbReference type="PANTHER" id="PTHR42951:SF4">
    <property type="entry name" value="ACYL-COENZYME A THIOESTERASE MBLAC2"/>
    <property type="match status" value="1"/>
</dbReference>
<dbReference type="SMART" id="SM00849">
    <property type="entry name" value="Lactamase_B"/>
    <property type="match status" value="1"/>
</dbReference>
<reference evidence="3 4" key="1">
    <citation type="submission" date="2016-03" db="EMBL/GenBank/DDBJ databases">
        <authorList>
            <person name="Ploux O."/>
        </authorList>
    </citation>
    <scope>NUCLEOTIDE SEQUENCE [LARGE SCALE GENOMIC DNA]</scope>
    <source>
        <strain evidence="3 4">UAMH 11012</strain>
    </source>
</reference>
<evidence type="ECO:0000256" key="1">
    <source>
        <dbReference type="SAM" id="SignalP"/>
    </source>
</evidence>
<proteinExistence type="predicted"/>
<gene>
    <name evidence="3" type="ORF">PAC_05053</name>
</gene>
<feature type="domain" description="Metallo-beta-lactamase" evidence="2">
    <location>
        <begin position="70"/>
        <end position="238"/>
    </location>
</feature>
<dbReference type="Pfam" id="PF00753">
    <property type="entry name" value="Lactamase_B"/>
    <property type="match status" value="1"/>
</dbReference>
<feature type="signal peptide" evidence="1">
    <location>
        <begin position="1"/>
        <end position="22"/>
    </location>
</feature>
<keyword evidence="1" id="KW-0732">Signal</keyword>
<name>A0A1L7WQW5_9HELO</name>
<accession>A0A1L7WQW5</accession>
<dbReference type="SUPFAM" id="SSF56281">
    <property type="entry name" value="Metallo-hydrolase/oxidoreductase"/>
    <property type="match status" value="1"/>
</dbReference>
<dbReference type="PROSITE" id="PS51257">
    <property type="entry name" value="PROKAR_LIPOPROTEIN"/>
    <property type="match status" value="1"/>
</dbReference>
<dbReference type="CDD" id="cd16276">
    <property type="entry name" value="metallo-hydrolase-like_MBL-fold"/>
    <property type="match status" value="1"/>
</dbReference>
<dbReference type="PANTHER" id="PTHR42951">
    <property type="entry name" value="METALLO-BETA-LACTAMASE DOMAIN-CONTAINING"/>
    <property type="match status" value="1"/>
</dbReference>
<evidence type="ECO:0000313" key="3">
    <source>
        <dbReference type="EMBL" id="CZR55167.1"/>
    </source>
</evidence>
<dbReference type="InterPro" id="IPR036866">
    <property type="entry name" value="RibonucZ/Hydroxyglut_hydro"/>
</dbReference>
<protein>
    <recommendedName>
        <fullName evidence="2">Metallo-beta-lactamase domain-containing protein</fullName>
    </recommendedName>
</protein>
<dbReference type="OrthoDB" id="449487at2759"/>
<keyword evidence="4" id="KW-1185">Reference proteome</keyword>
<evidence type="ECO:0000313" key="4">
    <source>
        <dbReference type="Proteomes" id="UP000184330"/>
    </source>
</evidence>
<feature type="chain" id="PRO_5012566702" description="Metallo-beta-lactamase domain-containing protein" evidence="1">
    <location>
        <begin position="23"/>
        <end position="351"/>
    </location>
</feature>
<dbReference type="Proteomes" id="UP000184330">
    <property type="component" value="Unassembled WGS sequence"/>
</dbReference>
<dbReference type="InterPro" id="IPR001279">
    <property type="entry name" value="Metallo-B-lactamas"/>
</dbReference>
<dbReference type="AlphaFoldDB" id="A0A1L7WQW5"/>
<dbReference type="Gene3D" id="3.60.15.10">
    <property type="entry name" value="Ribonuclease Z/Hydroxyacylglutathione hydrolase-like"/>
    <property type="match status" value="1"/>
</dbReference>
<dbReference type="InterPro" id="IPR050855">
    <property type="entry name" value="NDM-1-like"/>
</dbReference>
<organism evidence="3 4">
    <name type="scientific">Phialocephala subalpina</name>
    <dbReference type="NCBI Taxonomy" id="576137"/>
    <lineage>
        <taxon>Eukaryota</taxon>
        <taxon>Fungi</taxon>
        <taxon>Dikarya</taxon>
        <taxon>Ascomycota</taxon>
        <taxon>Pezizomycotina</taxon>
        <taxon>Leotiomycetes</taxon>
        <taxon>Helotiales</taxon>
        <taxon>Mollisiaceae</taxon>
        <taxon>Phialocephala</taxon>
        <taxon>Phialocephala fortinii species complex</taxon>
    </lineage>
</organism>